<dbReference type="Proteomes" id="UP000183794">
    <property type="component" value="Unassembled WGS sequence"/>
</dbReference>
<protein>
    <submittedName>
        <fullName evidence="1">Uncharacterized protein</fullName>
    </submittedName>
</protein>
<sequence length="277" mass="31626">MYMNTIKIIFGLLVNLQNNNFVSNCECITIGVSTLSHMEVIVLFMKKIKLILAGVICVLLSGCATDSLHIQLTPDEDSLVVLKDKSETVYILPSSFNVEDITFRSYNSKVSSSTYEKLFWYFEQDTLIVERRTDNGGSGSSVVYEIERKTLPDSHKVIFVPKLEKKHQDGLVLPYAVPQFDINLFLATTYYKHEFEVDSEYTAEAIKSNFKREFNDKHVLDLDNARVEFSVEVYPYRKGSKAVIQLNIKTIPSHNSLINIEALYEKIELRLTSVINA</sequence>
<proteinExistence type="predicted"/>
<reference evidence="1 2" key="1">
    <citation type="submission" date="2016-11" db="EMBL/GenBank/DDBJ databases">
        <authorList>
            <person name="Jaros S."/>
            <person name="Januszkiewicz K."/>
            <person name="Wedrychowicz H."/>
        </authorList>
    </citation>
    <scope>NUCLEOTIDE SEQUENCE [LARGE SCALE GENOMIC DNA]</scope>
    <source>
        <strain evidence="1">NVI 5450</strain>
    </source>
</reference>
<organism evidence="1 2">
    <name type="scientific">Moritella viscosa</name>
    <dbReference type="NCBI Taxonomy" id="80854"/>
    <lineage>
        <taxon>Bacteria</taxon>
        <taxon>Pseudomonadati</taxon>
        <taxon>Pseudomonadota</taxon>
        <taxon>Gammaproteobacteria</taxon>
        <taxon>Alteromonadales</taxon>
        <taxon>Moritellaceae</taxon>
        <taxon>Moritella</taxon>
    </lineage>
</organism>
<accession>A0A1L0BTA5</accession>
<name>A0A1L0BTA5_9GAMM</name>
<dbReference type="EMBL" id="FPLD01000097">
    <property type="protein sequence ID" value="SGZ09527.1"/>
    <property type="molecule type" value="Genomic_DNA"/>
</dbReference>
<evidence type="ECO:0000313" key="1">
    <source>
        <dbReference type="EMBL" id="SGZ09527.1"/>
    </source>
</evidence>
<evidence type="ECO:0000313" key="2">
    <source>
        <dbReference type="Proteomes" id="UP000183794"/>
    </source>
</evidence>
<dbReference type="AlphaFoldDB" id="A0A1L0BTA5"/>
<gene>
    <name evidence="1" type="ORF">NVI5450_3462</name>
</gene>